<organism evidence="4 5">
    <name type="scientific">Mycobacterium paraseoulense</name>
    <dbReference type="NCBI Taxonomy" id="590652"/>
    <lineage>
        <taxon>Bacteria</taxon>
        <taxon>Bacillati</taxon>
        <taxon>Actinomycetota</taxon>
        <taxon>Actinomycetes</taxon>
        <taxon>Mycobacteriales</taxon>
        <taxon>Mycobacteriaceae</taxon>
        <taxon>Mycobacterium</taxon>
    </lineage>
</organism>
<dbReference type="STRING" id="590652.BST39_18085"/>
<sequence>MSRSEALDGDVVHPSNPPAVGRRLRFVSATHDDPLARPLLAELADEYAQRYGGTPSTHLSWLPVPASELAAPDGGLLIGVLDGVPVTGGAFRRYDAETAELKRIWTDRAHRRRGYARALLAALEAETSARGYRRLYLITGNRQPEAEALYEATGYARVPADPLPNWGPFRPIAFEKWLVTE</sequence>
<proteinExistence type="predicted"/>
<dbReference type="InterPro" id="IPR050832">
    <property type="entry name" value="Bact_Acetyltransf"/>
</dbReference>
<accession>A0A1X0I7H5</accession>
<gene>
    <name evidence="4" type="ORF">BST39_18085</name>
</gene>
<dbReference type="InterPro" id="IPR000182">
    <property type="entry name" value="GNAT_dom"/>
</dbReference>
<dbReference type="SUPFAM" id="SSF55729">
    <property type="entry name" value="Acyl-CoA N-acyltransferases (Nat)"/>
    <property type="match status" value="1"/>
</dbReference>
<dbReference type="AlphaFoldDB" id="A0A1X0I7H5"/>
<dbReference type="Proteomes" id="UP000192513">
    <property type="component" value="Unassembled WGS sequence"/>
</dbReference>
<evidence type="ECO:0000313" key="4">
    <source>
        <dbReference type="EMBL" id="ORB37939.1"/>
    </source>
</evidence>
<keyword evidence="5" id="KW-1185">Reference proteome</keyword>
<keyword evidence="1 4" id="KW-0808">Transferase</keyword>
<dbReference type="GO" id="GO:0016747">
    <property type="term" value="F:acyltransferase activity, transferring groups other than amino-acyl groups"/>
    <property type="evidence" value="ECO:0007669"/>
    <property type="project" value="InterPro"/>
</dbReference>
<name>A0A1X0I7H5_9MYCO</name>
<evidence type="ECO:0000256" key="1">
    <source>
        <dbReference type="ARBA" id="ARBA00022679"/>
    </source>
</evidence>
<evidence type="ECO:0000256" key="2">
    <source>
        <dbReference type="ARBA" id="ARBA00023315"/>
    </source>
</evidence>
<dbReference type="PANTHER" id="PTHR43877:SF2">
    <property type="entry name" value="AMINOALKYLPHOSPHONATE N-ACETYLTRANSFERASE-RELATED"/>
    <property type="match status" value="1"/>
</dbReference>
<dbReference type="Pfam" id="PF00583">
    <property type="entry name" value="Acetyltransf_1"/>
    <property type="match status" value="1"/>
</dbReference>
<dbReference type="PANTHER" id="PTHR43877">
    <property type="entry name" value="AMINOALKYLPHOSPHONATE N-ACETYLTRANSFERASE-RELATED-RELATED"/>
    <property type="match status" value="1"/>
</dbReference>
<feature type="domain" description="N-acetyltransferase" evidence="3">
    <location>
        <begin position="24"/>
        <end position="179"/>
    </location>
</feature>
<reference evidence="4 5" key="1">
    <citation type="submission" date="2017-02" db="EMBL/GenBank/DDBJ databases">
        <title>The new phylogeny of genus Mycobacterium.</title>
        <authorList>
            <person name="Tortoli E."/>
            <person name="Trovato A."/>
            <person name="Cirillo D.M."/>
        </authorList>
    </citation>
    <scope>NUCLEOTIDE SEQUENCE [LARGE SCALE GENOMIC DNA]</scope>
    <source>
        <strain evidence="4 5">DSM 45000</strain>
    </source>
</reference>
<dbReference type="Gene3D" id="3.40.630.30">
    <property type="match status" value="1"/>
</dbReference>
<dbReference type="EMBL" id="MVIE01000024">
    <property type="protein sequence ID" value="ORB37939.1"/>
    <property type="molecule type" value="Genomic_DNA"/>
</dbReference>
<dbReference type="InterPro" id="IPR016181">
    <property type="entry name" value="Acyl_CoA_acyltransferase"/>
</dbReference>
<comment type="caution">
    <text evidence="4">The sequence shown here is derived from an EMBL/GenBank/DDBJ whole genome shotgun (WGS) entry which is preliminary data.</text>
</comment>
<keyword evidence="2" id="KW-0012">Acyltransferase</keyword>
<evidence type="ECO:0000313" key="5">
    <source>
        <dbReference type="Proteomes" id="UP000192513"/>
    </source>
</evidence>
<evidence type="ECO:0000259" key="3">
    <source>
        <dbReference type="PROSITE" id="PS51186"/>
    </source>
</evidence>
<protein>
    <submittedName>
        <fullName evidence="4">GNAT family N-acetyltransferase</fullName>
    </submittedName>
</protein>
<dbReference type="PROSITE" id="PS51186">
    <property type="entry name" value="GNAT"/>
    <property type="match status" value="1"/>
</dbReference>